<feature type="region of interest" description="Disordered" evidence="1">
    <location>
        <begin position="440"/>
        <end position="462"/>
    </location>
</feature>
<evidence type="ECO:0000256" key="1">
    <source>
        <dbReference type="SAM" id="MobiDB-lite"/>
    </source>
</evidence>
<protein>
    <submittedName>
        <fullName evidence="2">Uncharacterized protein</fullName>
    </submittedName>
</protein>
<dbReference type="AlphaFoldDB" id="A0A084AVT0"/>
<dbReference type="PANTHER" id="PTHR13621:SF2">
    <property type="entry name" value="PROLINE-RICH PROTEIN PRCC"/>
    <property type="match status" value="1"/>
</dbReference>
<dbReference type="GO" id="GO:0005634">
    <property type="term" value="C:nucleus"/>
    <property type="evidence" value="ECO:0007669"/>
    <property type="project" value="TreeGrafter"/>
</dbReference>
<organism evidence="2 3">
    <name type="scientific">Stachybotrys chartarum (strain CBS 109288 / IBT 7711)</name>
    <name type="common">Toxic black mold</name>
    <name type="synonym">Stilbospora chartarum</name>
    <dbReference type="NCBI Taxonomy" id="1280523"/>
    <lineage>
        <taxon>Eukaryota</taxon>
        <taxon>Fungi</taxon>
        <taxon>Dikarya</taxon>
        <taxon>Ascomycota</taxon>
        <taxon>Pezizomycotina</taxon>
        <taxon>Sordariomycetes</taxon>
        <taxon>Hypocreomycetidae</taxon>
        <taxon>Hypocreales</taxon>
        <taxon>Stachybotryaceae</taxon>
        <taxon>Stachybotrys</taxon>
    </lineage>
</organism>
<feature type="compositionally biased region" description="Low complexity" evidence="1">
    <location>
        <begin position="81"/>
        <end position="92"/>
    </location>
</feature>
<dbReference type="PANTHER" id="PTHR13621">
    <property type="entry name" value="PROLINE-RICH PROTEIN PRCC"/>
    <property type="match status" value="1"/>
</dbReference>
<dbReference type="InterPro" id="IPR018800">
    <property type="entry name" value="PRCC"/>
</dbReference>
<dbReference type="Proteomes" id="UP000028045">
    <property type="component" value="Unassembled WGS sequence"/>
</dbReference>
<dbReference type="OrthoDB" id="2555634at2759"/>
<gene>
    <name evidence="2" type="ORF">S7711_05723</name>
</gene>
<accession>A0A084AVT0</accession>
<evidence type="ECO:0000313" key="2">
    <source>
        <dbReference type="EMBL" id="KEY69409.1"/>
    </source>
</evidence>
<feature type="region of interest" description="Disordered" evidence="1">
    <location>
        <begin position="78"/>
        <end position="143"/>
    </location>
</feature>
<dbReference type="Pfam" id="PF10253">
    <property type="entry name" value="PRCC"/>
    <property type="match status" value="1"/>
</dbReference>
<feature type="compositionally biased region" description="Polar residues" evidence="1">
    <location>
        <begin position="274"/>
        <end position="294"/>
    </location>
</feature>
<reference evidence="2 3" key="1">
    <citation type="journal article" date="2014" name="BMC Genomics">
        <title>Comparative genome sequencing reveals chemotype-specific gene clusters in the toxigenic black mold Stachybotrys.</title>
        <authorList>
            <person name="Semeiks J."/>
            <person name="Borek D."/>
            <person name="Otwinowski Z."/>
            <person name="Grishin N.V."/>
        </authorList>
    </citation>
    <scope>NUCLEOTIDE SEQUENCE [LARGE SCALE GENOMIC DNA]</scope>
    <source>
        <strain evidence="3">CBS 109288 / IBT 7711</strain>
    </source>
</reference>
<dbReference type="EMBL" id="KL648528">
    <property type="protein sequence ID" value="KEY69409.1"/>
    <property type="molecule type" value="Genomic_DNA"/>
</dbReference>
<feature type="region of interest" description="Disordered" evidence="1">
    <location>
        <begin position="272"/>
        <end position="298"/>
    </location>
</feature>
<name>A0A084AVT0_STACB</name>
<evidence type="ECO:0000313" key="3">
    <source>
        <dbReference type="Proteomes" id="UP000028045"/>
    </source>
</evidence>
<proteinExistence type="predicted"/>
<keyword evidence="3" id="KW-1185">Reference proteome</keyword>
<dbReference type="HOGENOM" id="CLU_043185_0_0_1"/>
<feature type="region of interest" description="Disordered" evidence="1">
    <location>
        <begin position="196"/>
        <end position="223"/>
    </location>
</feature>
<sequence>MTSFLSISHGTRLTLKKAMIGNVEAFLLGPEHMLPSSFLDALSPNIAAARQLFAFVQPQARRTTMGLVEYSDSESSDVEVEAAPAKAPAPAATTSHPSQKRPFQKVVDRSNPGKIVLSLPQPNADGGGTGSSVEQPPAKRARTGAGGGLFSGFNSLLPAPKNANKAVSAPAAAKGRPGINLKTSAAPGFNREAVDATDGVSQDADHSSPGLNLPPPAKEAGPSISDALKPADEVKLVGKPLMFKPLSVSRNSGKKKATKSNVAPPTVEVLAGQGNHQLQDSSRTAPNKDGTVSGNPPKKAALFSIHTEESSASIDPSSRGGVYEPLFQVEDPVYSNDEYAEYARLAQAGPVPTTGPQSDSLDKVADELNLSAAERRELFGRGGANHTAKRVINFNMDTEYRHNEDVRASGEQQVHNPVRAIQSGKHSLKQLVQNVHNQREALEDSFAKGKTNRKEASSKYGW</sequence>